<evidence type="ECO:0000313" key="2">
    <source>
        <dbReference type="EMBL" id="ORC81145.1"/>
    </source>
</evidence>
<feature type="compositionally biased region" description="Polar residues" evidence="1">
    <location>
        <begin position="158"/>
        <end position="170"/>
    </location>
</feature>
<feature type="compositionally biased region" description="Polar residues" evidence="1">
    <location>
        <begin position="82"/>
        <end position="107"/>
    </location>
</feature>
<feature type="compositionally biased region" description="Low complexity" evidence="1">
    <location>
        <begin position="58"/>
        <end position="71"/>
    </location>
</feature>
<reference evidence="2 3" key="1">
    <citation type="submission" date="2017-03" db="EMBL/GenBank/DDBJ databases">
        <title>An alternative strategy for trypanosome survival in the mammalian bloodstream revealed through genome and transcriptome analysis of the ubiquitous bovine parasite Trypanosoma (Megatrypanum) theileri.</title>
        <authorList>
            <person name="Kelly S."/>
            <person name="Ivens A."/>
            <person name="Mott A."/>
            <person name="O'Neill E."/>
            <person name="Emms D."/>
            <person name="Macleod O."/>
            <person name="Voorheis P."/>
            <person name="Matthews J."/>
            <person name="Matthews K."/>
            <person name="Carrington M."/>
        </authorList>
    </citation>
    <scope>NUCLEOTIDE SEQUENCE [LARGE SCALE GENOMIC DNA]</scope>
    <source>
        <strain evidence="2">Edinburgh</strain>
    </source>
</reference>
<dbReference type="VEuPathDB" id="TriTrypDB:TM35_001281010"/>
<evidence type="ECO:0000256" key="1">
    <source>
        <dbReference type="SAM" id="MobiDB-lite"/>
    </source>
</evidence>
<dbReference type="Proteomes" id="UP000192257">
    <property type="component" value="Unassembled WGS sequence"/>
</dbReference>
<organism evidence="2 3">
    <name type="scientific">Trypanosoma theileri</name>
    <dbReference type="NCBI Taxonomy" id="67003"/>
    <lineage>
        <taxon>Eukaryota</taxon>
        <taxon>Discoba</taxon>
        <taxon>Euglenozoa</taxon>
        <taxon>Kinetoplastea</taxon>
        <taxon>Metakinetoplastina</taxon>
        <taxon>Trypanosomatida</taxon>
        <taxon>Trypanosomatidae</taxon>
        <taxon>Trypanosoma</taxon>
    </lineage>
</organism>
<feature type="compositionally biased region" description="Polar residues" evidence="1">
    <location>
        <begin position="41"/>
        <end position="57"/>
    </location>
</feature>
<feature type="compositionally biased region" description="Low complexity" evidence="1">
    <location>
        <begin position="130"/>
        <end position="150"/>
    </location>
</feature>
<proteinExistence type="predicted"/>
<protein>
    <submittedName>
        <fullName evidence="2">Uncharacterized protein</fullName>
    </submittedName>
</protein>
<keyword evidence="3" id="KW-1185">Reference proteome</keyword>
<feature type="non-terminal residue" evidence="2">
    <location>
        <position position="1"/>
    </location>
</feature>
<comment type="caution">
    <text evidence="2">The sequence shown here is derived from an EMBL/GenBank/DDBJ whole genome shotgun (WGS) entry which is preliminary data.</text>
</comment>
<evidence type="ECO:0000313" key="3">
    <source>
        <dbReference type="Proteomes" id="UP000192257"/>
    </source>
</evidence>
<feature type="compositionally biased region" description="Low complexity" evidence="1">
    <location>
        <begin position="171"/>
        <end position="205"/>
    </location>
</feature>
<dbReference type="GeneID" id="39991616"/>
<gene>
    <name evidence="2" type="ORF">TM35_001281010</name>
</gene>
<feature type="region of interest" description="Disordered" evidence="1">
    <location>
        <begin position="1"/>
        <end position="205"/>
    </location>
</feature>
<feature type="non-terminal residue" evidence="2">
    <location>
        <position position="205"/>
    </location>
</feature>
<name>A0A1X0NE96_9TRYP</name>
<dbReference type="AlphaFoldDB" id="A0A1X0NE96"/>
<accession>A0A1X0NE96</accession>
<dbReference type="RefSeq" id="XP_028876869.1">
    <property type="nucleotide sequence ID" value="XM_029031836.1"/>
</dbReference>
<sequence>VRSPSEECSVEHQQKKSCIPKSKVELSPGSKSQEEQENNDRTVLQETTSVSRGHGTTQSLNGSPQSQSQPQPDSPEPAQGVLCSTNSAGGTDPNCRSQTTAELSSSSHSERRPEGEQEPSGADAKGITGKEGAAGASPAPAAKPDPSAAEGDGEVSVSEGQPESNSNSAEGNGTTETSSPNSSNTGSTSNSDAANNDNGPSPAGS</sequence>
<dbReference type="EMBL" id="NBCO01000128">
    <property type="protein sequence ID" value="ORC81145.1"/>
    <property type="molecule type" value="Genomic_DNA"/>
</dbReference>